<keyword evidence="12" id="KW-1185">Reference proteome</keyword>
<protein>
    <recommendedName>
        <fullName evidence="5">Histidinol dehydrogenase</fullName>
        <shortName evidence="5">HDH</shortName>
        <ecNumber evidence="5">1.1.1.23</ecNumber>
    </recommendedName>
</protein>
<evidence type="ECO:0000256" key="6">
    <source>
        <dbReference type="PIRNR" id="PIRNR000099"/>
    </source>
</evidence>
<comment type="similarity">
    <text evidence="1 5 6 10">Belongs to the histidinol dehydrogenase family.</text>
</comment>
<keyword evidence="2 5" id="KW-0479">Metal-binding</keyword>
<feature type="binding site" evidence="5 9">
    <location>
        <position position="260"/>
    </location>
    <ligand>
        <name>Zn(2+)</name>
        <dbReference type="ChEBI" id="CHEBI:29105"/>
    </ligand>
</feature>
<dbReference type="RefSeq" id="WP_013258046.1">
    <property type="nucleotide sequence ID" value="NC_014365.1"/>
</dbReference>
<feature type="binding site" evidence="5 8">
    <location>
        <position position="420"/>
    </location>
    <ligand>
        <name>substrate</name>
    </ligand>
</feature>
<comment type="catalytic activity">
    <reaction evidence="5">
        <text>L-histidinol + 2 NAD(+) + H2O = L-histidine + 2 NADH + 3 H(+)</text>
        <dbReference type="Rhea" id="RHEA:20641"/>
        <dbReference type="ChEBI" id="CHEBI:15377"/>
        <dbReference type="ChEBI" id="CHEBI:15378"/>
        <dbReference type="ChEBI" id="CHEBI:57540"/>
        <dbReference type="ChEBI" id="CHEBI:57595"/>
        <dbReference type="ChEBI" id="CHEBI:57699"/>
        <dbReference type="ChEBI" id="CHEBI:57945"/>
        <dbReference type="EC" id="1.1.1.23"/>
    </reaction>
</comment>
<evidence type="ECO:0000256" key="10">
    <source>
        <dbReference type="RuleBase" id="RU004175"/>
    </source>
</evidence>
<dbReference type="AlphaFoldDB" id="E1QFY2"/>
<keyword evidence="5" id="KW-0520">NAD</keyword>
<dbReference type="PIRSF" id="PIRSF000099">
    <property type="entry name" value="Histidinol_dh"/>
    <property type="match status" value="1"/>
</dbReference>
<dbReference type="GO" id="GO:0004399">
    <property type="term" value="F:histidinol dehydrogenase activity"/>
    <property type="evidence" value="ECO:0007669"/>
    <property type="project" value="UniProtKB-UniRule"/>
</dbReference>
<comment type="pathway">
    <text evidence="5">Amino-acid biosynthesis; L-histidine biosynthesis; L-histidine from 5-phospho-alpha-D-ribose 1-diphosphate: step 9/9.</text>
</comment>
<feature type="binding site" evidence="5 8">
    <location>
        <position position="263"/>
    </location>
    <ligand>
        <name>substrate</name>
    </ligand>
</feature>
<dbReference type="InterPro" id="IPR001692">
    <property type="entry name" value="Histidinol_DH_CS"/>
</dbReference>
<comment type="cofactor">
    <cofactor evidence="5 9">
        <name>Zn(2+)</name>
        <dbReference type="ChEBI" id="CHEBI:29105"/>
    </cofactor>
    <text evidence="5 9">Binds 1 zinc ion per subunit.</text>
</comment>
<feature type="binding site" evidence="5 8">
    <location>
        <position position="260"/>
    </location>
    <ligand>
        <name>substrate</name>
    </ligand>
</feature>
<dbReference type="GO" id="GO:0005737">
    <property type="term" value="C:cytoplasm"/>
    <property type="evidence" value="ECO:0007669"/>
    <property type="project" value="TreeGrafter"/>
</dbReference>
<dbReference type="KEGG" id="dbr:Deba_1224"/>
<feature type="binding site" evidence="5 8">
    <location>
        <position position="361"/>
    </location>
    <ligand>
        <name>substrate</name>
    </ligand>
</feature>
<keyword evidence="5" id="KW-0368">Histidine biosynthesis</keyword>
<dbReference type="Gene3D" id="1.20.5.1300">
    <property type="match status" value="1"/>
</dbReference>
<dbReference type="STRING" id="644282.Deba_1224"/>
<gene>
    <name evidence="5" type="primary">hisD</name>
    <name evidence="11" type="ordered locus">Deba_1224</name>
</gene>
<dbReference type="Proteomes" id="UP000009047">
    <property type="component" value="Chromosome"/>
</dbReference>
<feature type="binding site" evidence="5 9">
    <location>
        <position position="361"/>
    </location>
    <ligand>
        <name>Zn(2+)</name>
        <dbReference type="ChEBI" id="CHEBI:29105"/>
    </ligand>
</feature>
<dbReference type="HOGENOM" id="CLU_006732_3_0_7"/>
<organism evidence="11 12">
    <name type="scientific">Desulfarculus baarsii (strain ATCC 33931 / DSM 2075 / LMG 7858 / VKM B-1802 / 2st14)</name>
    <dbReference type="NCBI Taxonomy" id="644282"/>
    <lineage>
        <taxon>Bacteria</taxon>
        <taxon>Pseudomonadati</taxon>
        <taxon>Thermodesulfobacteriota</taxon>
        <taxon>Desulfarculia</taxon>
        <taxon>Desulfarculales</taxon>
        <taxon>Desulfarculaceae</taxon>
        <taxon>Desulfarculus</taxon>
    </lineage>
</organism>
<sequence>MQLTPEKLGDLSPQRRERLMARSNEDISSVFDHVRGILADIRARGDQASVDWHKELKADLTPDDFRVDHAEMTKALGQTPKDLLGCLEKAAVNIRAFHAAQMERPMWQMEVAPGIIAGRKTTPLDSAGCYVPGGRAAYPSTALMTILPAVVAGVGRVVVCTPPGEGLQVNPLTLAACHIAGASEIYKLGGPWAIGAMAYGTGVVPKVAKIVGPGNKYVTAAKMQVFGVVDIDSPAGPSEALLLADRTANPRHLALDFLSQVEHDPASAAVLVTDDAQLAQAVCQRINDIYPGMPRRQIMDQGGAYCAVLVADDMDQAIEFTNDYAPEHLQIVTAEPFVTLQRIRHAGSIFMGPWAPVPVGDYASGTNHTLPTGQGAKMFSGLSVDDFLKKPTFQYLTKDGLASLRQTVTTLAEAEGLPIHAMTVRERFND</sequence>
<dbReference type="EMBL" id="CP002085">
    <property type="protein sequence ID" value="ADK84592.1"/>
    <property type="molecule type" value="Genomic_DNA"/>
</dbReference>
<evidence type="ECO:0000256" key="1">
    <source>
        <dbReference type="ARBA" id="ARBA00010178"/>
    </source>
</evidence>
<dbReference type="InterPro" id="IPR012131">
    <property type="entry name" value="Hstdl_DH"/>
</dbReference>
<evidence type="ECO:0000256" key="7">
    <source>
        <dbReference type="PIRSR" id="PIRSR000099-1"/>
    </source>
</evidence>
<dbReference type="InterPro" id="IPR016161">
    <property type="entry name" value="Ald_DH/histidinol_DH"/>
</dbReference>
<dbReference type="HAMAP" id="MF_01024">
    <property type="entry name" value="HisD"/>
    <property type="match status" value="1"/>
</dbReference>
<evidence type="ECO:0000256" key="3">
    <source>
        <dbReference type="ARBA" id="ARBA00022833"/>
    </source>
</evidence>
<accession>E1QFY2</accession>
<dbReference type="GO" id="GO:0008270">
    <property type="term" value="F:zinc ion binding"/>
    <property type="evidence" value="ECO:0007669"/>
    <property type="project" value="UniProtKB-UniRule"/>
</dbReference>
<keyword evidence="3 5" id="KW-0862">Zinc</keyword>
<dbReference type="OrthoDB" id="9805269at2"/>
<feature type="active site" description="Proton acceptor" evidence="5 7">
    <location>
        <position position="327"/>
    </location>
</feature>
<comment type="caution">
    <text evidence="5">Lacks conserved residue(s) required for the propagation of feature annotation.</text>
</comment>
<dbReference type="PANTHER" id="PTHR21256:SF2">
    <property type="entry name" value="HISTIDINE BIOSYNTHESIS TRIFUNCTIONAL PROTEIN"/>
    <property type="match status" value="1"/>
</dbReference>
<feature type="binding site" evidence="5 8">
    <location>
        <position position="415"/>
    </location>
    <ligand>
        <name>substrate</name>
    </ligand>
</feature>
<dbReference type="PRINTS" id="PR00083">
    <property type="entry name" value="HOLDHDRGNASE"/>
</dbReference>
<feature type="active site" description="Proton acceptor" evidence="5 7">
    <location>
        <position position="328"/>
    </location>
</feature>
<evidence type="ECO:0000256" key="5">
    <source>
        <dbReference type="HAMAP-Rule" id="MF_01024"/>
    </source>
</evidence>
<dbReference type="InterPro" id="IPR022695">
    <property type="entry name" value="Histidinol_DH_monofunct"/>
</dbReference>
<feature type="binding site" evidence="5 8">
    <location>
        <position position="238"/>
    </location>
    <ligand>
        <name>substrate</name>
    </ligand>
</feature>
<comment type="function">
    <text evidence="5">Catalyzes the sequential NAD-dependent oxidations of L-histidinol to L-histidinaldehyde and then to L-histidine.</text>
</comment>
<keyword evidence="5" id="KW-0028">Amino-acid biosynthesis</keyword>
<proteinExistence type="inferred from homology"/>
<dbReference type="NCBIfam" id="TIGR00069">
    <property type="entry name" value="hisD"/>
    <property type="match status" value="1"/>
</dbReference>
<dbReference type="SUPFAM" id="SSF53720">
    <property type="entry name" value="ALDH-like"/>
    <property type="match status" value="1"/>
</dbReference>
<dbReference type="GO" id="GO:0051287">
    <property type="term" value="F:NAD binding"/>
    <property type="evidence" value="ECO:0007669"/>
    <property type="project" value="InterPro"/>
</dbReference>
<evidence type="ECO:0000256" key="2">
    <source>
        <dbReference type="ARBA" id="ARBA00022723"/>
    </source>
</evidence>
<dbReference type="Gene3D" id="3.40.50.1980">
    <property type="entry name" value="Nitrogenase molybdenum iron protein domain"/>
    <property type="match status" value="2"/>
</dbReference>
<evidence type="ECO:0000313" key="11">
    <source>
        <dbReference type="EMBL" id="ADK84592.1"/>
    </source>
</evidence>
<dbReference type="GO" id="GO:0000105">
    <property type="term" value="P:L-histidine biosynthetic process"/>
    <property type="evidence" value="ECO:0007669"/>
    <property type="project" value="UniProtKB-UniRule"/>
</dbReference>
<reference evidence="11 12" key="1">
    <citation type="journal article" date="2010" name="Stand. Genomic Sci.">
        <title>Complete genome sequence of Desulfarculus baarsii type strain (2st14).</title>
        <authorList>
            <person name="Sun H."/>
            <person name="Spring S."/>
            <person name="Lapidus A."/>
            <person name="Davenport K."/>
            <person name="Del Rio T.G."/>
            <person name="Tice H."/>
            <person name="Nolan M."/>
            <person name="Copeland A."/>
            <person name="Cheng J.F."/>
            <person name="Lucas S."/>
            <person name="Tapia R."/>
            <person name="Goodwin L."/>
            <person name="Pitluck S."/>
            <person name="Ivanova N."/>
            <person name="Pagani I."/>
            <person name="Mavromatis K."/>
            <person name="Ovchinnikova G."/>
            <person name="Pati A."/>
            <person name="Chen A."/>
            <person name="Palaniappan K."/>
            <person name="Hauser L."/>
            <person name="Chang Y.J."/>
            <person name="Jeffries C.D."/>
            <person name="Detter J.C."/>
            <person name="Han C."/>
            <person name="Rohde M."/>
            <person name="Brambilla E."/>
            <person name="Goker M."/>
            <person name="Woyke T."/>
            <person name="Bristow J."/>
            <person name="Eisen J.A."/>
            <person name="Markowitz V."/>
            <person name="Hugenholtz P."/>
            <person name="Kyrpides N.C."/>
            <person name="Klenk H.P."/>
            <person name="Land M."/>
        </authorList>
    </citation>
    <scope>NUCLEOTIDE SEQUENCE [LARGE SCALE GENOMIC DNA]</scope>
    <source>
        <strain evidence="12">ATCC 33931 / DSM 2075 / LMG 7858 / VKM B-1802 / 2st14</strain>
    </source>
</reference>
<feature type="binding site" evidence="5 9">
    <location>
        <position position="263"/>
    </location>
    <ligand>
        <name>Zn(2+)</name>
        <dbReference type="ChEBI" id="CHEBI:29105"/>
    </ligand>
</feature>
<feature type="binding site" evidence="5 8">
    <location>
        <position position="328"/>
    </location>
    <ligand>
        <name>substrate</name>
    </ligand>
</feature>
<dbReference type="eggNOG" id="COG0141">
    <property type="taxonomic scope" value="Bacteria"/>
</dbReference>
<dbReference type="PROSITE" id="PS00611">
    <property type="entry name" value="HISOL_DEHYDROGENASE"/>
    <property type="match status" value="1"/>
</dbReference>
<feature type="binding site" evidence="5 9">
    <location>
        <position position="420"/>
    </location>
    <ligand>
        <name>Zn(2+)</name>
        <dbReference type="ChEBI" id="CHEBI:29105"/>
    </ligand>
</feature>
<name>E1QFY2_DESB2</name>
<evidence type="ECO:0000256" key="9">
    <source>
        <dbReference type="PIRSR" id="PIRSR000099-4"/>
    </source>
</evidence>
<dbReference type="FunFam" id="3.40.50.1980:FF:000001">
    <property type="entry name" value="Histidinol dehydrogenase"/>
    <property type="match status" value="1"/>
</dbReference>
<evidence type="ECO:0000256" key="8">
    <source>
        <dbReference type="PIRSR" id="PIRSR000099-3"/>
    </source>
</evidence>
<keyword evidence="4 5" id="KW-0560">Oxidoreductase</keyword>
<dbReference type="PANTHER" id="PTHR21256">
    <property type="entry name" value="HISTIDINOL DEHYDROGENASE HDH"/>
    <property type="match status" value="1"/>
</dbReference>
<dbReference type="CDD" id="cd06572">
    <property type="entry name" value="Histidinol_dh"/>
    <property type="match status" value="1"/>
</dbReference>
<evidence type="ECO:0000313" key="12">
    <source>
        <dbReference type="Proteomes" id="UP000009047"/>
    </source>
</evidence>
<evidence type="ECO:0000256" key="4">
    <source>
        <dbReference type="ARBA" id="ARBA00023002"/>
    </source>
</evidence>
<dbReference type="UniPathway" id="UPA00031">
    <property type="reaction ID" value="UER00014"/>
</dbReference>
<dbReference type="Pfam" id="PF00815">
    <property type="entry name" value="Histidinol_dh"/>
    <property type="match status" value="1"/>
</dbReference>
<dbReference type="EC" id="1.1.1.23" evidence="5"/>